<dbReference type="HOGENOM" id="CLU_030313_0_2_9"/>
<feature type="transmembrane region" description="Helical" evidence="10">
    <location>
        <begin position="361"/>
        <end position="383"/>
    </location>
</feature>
<evidence type="ECO:0000256" key="9">
    <source>
        <dbReference type="ARBA" id="ARBA00039733"/>
    </source>
</evidence>
<evidence type="ECO:0000256" key="7">
    <source>
        <dbReference type="ARBA" id="ARBA00023010"/>
    </source>
</evidence>
<evidence type="ECO:0000256" key="2">
    <source>
        <dbReference type="ARBA" id="ARBA00005751"/>
    </source>
</evidence>
<evidence type="ECO:0000256" key="3">
    <source>
        <dbReference type="ARBA" id="ARBA00022448"/>
    </source>
</evidence>
<dbReference type="InterPro" id="IPR002208">
    <property type="entry name" value="SecY/SEC61-alpha"/>
</dbReference>
<dbReference type="AlphaFoldDB" id="E6U8I1"/>
<feature type="transmembrane region" description="Helical" evidence="10">
    <location>
        <begin position="181"/>
        <end position="201"/>
    </location>
</feature>
<protein>
    <recommendedName>
        <fullName evidence="9 10">Protein translocase subunit SecY</fullName>
    </recommendedName>
</protein>
<dbReference type="FunFam" id="1.10.3370.10:FF:000001">
    <property type="entry name" value="Preprotein translocase subunit SecY"/>
    <property type="match status" value="1"/>
</dbReference>
<dbReference type="NCBIfam" id="TIGR00967">
    <property type="entry name" value="3a0501s007"/>
    <property type="match status" value="1"/>
</dbReference>
<dbReference type="PRINTS" id="PR00303">
    <property type="entry name" value="SECYTRNLCASE"/>
</dbReference>
<dbReference type="Pfam" id="PF00344">
    <property type="entry name" value="SecY"/>
    <property type="match status" value="1"/>
</dbReference>
<evidence type="ECO:0000256" key="10">
    <source>
        <dbReference type="HAMAP-Rule" id="MF_01465"/>
    </source>
</evidence>
<dbReference type="HAMAP" id="MF_01465">
    <property type="entry name" value="SecY"/>
    <property type="match status" value="1"/>
</dbReference>
<dbReference type="eggNOG" id="COG0201">
    <property type="taxonomic scope" value="Bacteria"/>
</dbReference>
<evidence type="ECO:0000256" key="8">
    <source>
        <dbReference type="ARBA" id="ARBA00023136"/>
    </source>
</evidence>
<feature type="transmembrane region" description="Helical" evidence="10">
    <location>
        <begin position="77"/>
        <end position="97"/>
    </location>
</feature>
<feature type="transmembrane region" description="Helical" evidence="10">
    <location>
        <begin position="117"/>
        <end position="134"/>
    </location>
</feature>
<keyword evidence="8 10" id="KW-0472">Membrane</keyword>
<dbReference type="GO" id="GO:0005886">
    <property type="term" value="C:plasma membrane"/>
    <property type="evidence" value="ECO:0007669"/>
    <property type="project" value="UniProtKB-SubCell"/>
</dbReference>
<reference evidence="14 15" key="1">
    <citation type="submission" date="2010-12" db="EMBL/GenBank/DDBJ databases">
        <title>Complete sequence of Ethanoligenens harbinense YUAN-3.</title>
        <authorList>
            <person name="Lucas S."/>
            <person name="Copeland A."/>
            <person name="Lapidus A."/>
            <person name="Cheng J.-F."/>
            <person name="Bruce D."/>
            <person name="Goodwin L."/>
            <person name="Pitluck S."/>
            <person name="Chertkov O."/>
            <person name="Misra M."/>
            <person name="Detter J.C."/>
            <person name="Han C."/>
            <person name="Tapia R."/>
            <person name="Land M."/>
            <person name="Hauser L."/>
            <person name="Jeffries C."/>
            <person name="Kyrpides N."/>
            <person name="Ivanova N."/>
            <person name="Mikhailova N."/>
            <person name="Wang A."/>
            <person name="Mouttaki H."/>
            <person name="He Z."/>
            <person name="Zhou J."/>
            <person name="Hemme C.L."/>
            <person name="Woyke T."/>
        </authorList>
    </citation>
    <scope>NUCLEOTIDE SEQUENCE [LARGE SCALE GENOMIC DNA]</scope>
    <source>
        <strain evidence="15">DSM 18485 / JCM 12961 / CGMCC 1.5033 / YUAN-3</strain>
    </source>
</reference>
<dbReference type="RefSeq" id="WP_013484353.1">
    <property type="nucleotide sequence ID" value="NC_014828.1"/>
</dbReference>
<dbReference type="SUPFAM" id="SSF103491">
    <property type="entry name" value="Preprotein translocase SecY subunit"/>
    <property type="match status" value="1"/>
</dbReference>
<comment type="subcellular location">
    <subcellularLocation>
        <location evidence="10">Cell membrane</location>
        <topology evidence="10">Multi-pass membrane protein</topology>
    </subcellularLocation>
    <subcellularLocation>
        <location evidence="1 12">Membrane</location>
        <topology evidence="1 12">Multi-pass membrane protein</topology>
    </subcellularLocation>
</comment>
<dbReference type="GO" id="GO:0043952">
    <property type="term" value="P:protein transport by the Sec complex"/>
    <property type="evidence" value="ECO:0007669"/>
    <property type="project" value="UniProtKB-UniRule"/>
</dbReference>
<keyword evidence="15" id="KW-1185">Reference proteome</keyword>
<dbReference type="EMBL" id="CP002400">
    <property type="protein sequence ID" value="ADU25972.1"/>
    <property type="molecule type" value="Genomic_DNA"/>
</dbReference>
<evidence type="ECO:0000256" key="12">
    <source>
        <dbReference type="RuleBase" id="RU003484"/>
    </source>
</evidence>
<dbReference type="PROSITE" id="PS00756">
    <property type="entry name" value="SECY_2"/>
    <property type="match status" value="1"/>
</dbReference>
<comment type="subunit">
    <text evidence="10">Component of the Sec protein translocase complex. Heterotrimer consisting of SecY, SecE and SecG subunits. The heterotrimers can form oligomers, although 1 heterotrimer is thought to be able to translocate proteins. Interacts with the ribosome. Interacts with SecDF, and other proteins may be involved. Interacts with SecA.</text>
</comment>
<evidence type="ECO:0000256" key="4">
    <source>
        <dbReference type="ARBA" id="ARBA00022692"/>
    </source>
</evidence>
<dbReference type="InterPro" id="IPR023201">
    <property type="entry name" value="SecY_dom_sf"/>
</dbReference>
<evidence type="ECO:0000313" key="14">
    <source>
        <dbReference type="EMBL" id="ADU25972.1"/>
    </source>
</evidence>
<dbReference type="PANTHER" id="PTHR10906">
    <property type="entry name" value="SECY/SEC61-ALPHA FAMILY MEMBER"/>
    <property type="match status" value="1"/>
</dbReference>
<keyword evidence="6 10" id="KW-1133">Transmembrane helix</keyword>
<sequence>MFDTFRNAWRSPELRKKLLYTLLVIVIFRIGAAITVPYLNLTALHNEIASGGNSLMGYIDILTGGALSRATIFSMSVTPYINATIIIQLLTVAIPALERLSKEGEVGRKKLNSITRYFTMILGLGQGLGMYFYLRGYGITEYNTGFSAVFSAAVIVAVFTAGSCLMMWLGEQINDKGIGNGISILLFAGIVSRGPSIGSAISKYWQIGGQYHVLIPLLVVLGLFVVVAIVFMNDAERRIPVQYAKRVVGRKMYGGQSSYIPIKVTMSGVMPIIFASSIVSIPSIIGGFLPKTSTVYKVFTWFGYTSWLYAVVYFVLIILFNFFYVAIQYNPFEISNNLRKNNGGIPGIRPGKPTADYIQRVISRVTLIGAVFLGLVAVLPIALSAGAGLNIALGGTSLLILVGVALDTQRQLESQMMMRHYKGFLE</sequence>
<evidence type="ECO:0000256" key="1">
    <source>
        <dbReference type="ARBA" id="ARBA00004141"/>
    </source>
</evidence>
<keyword evidence="4 10" id="KW-0812">Transmembrane</keyword>
<keyword evidence="10" id="KW-1003">Cell membrane</keyword>
<feature type="transmembrane region" description="Helical" evidence="10">
    <location>
        <begin position="389"/>
        <end position="408"/>
    </location>
</feature>
<evidence type="ECO:0000256" key="13">
    <source>
        <dbReference type="RuleBase" id="RU004349"/>
    </source>
</evidence>
<proteinExistence type="inferred from homology"/>
<gene>
    <name evidence="10" type="primary">secY</name>
    <name evidence="14" type="ordered locus">Ethha_0387</name>
</gene>
<comment type="function">
    <text evidence="10 11">The central subunit of the protein translocation channel SecYEG. Consists of two halves formed by TMs 1-5 and 6-10. These two domains form a lateral gate at the front which open onto the bilayer between TMs 2 and 7, and are clamped together by SecE at the back. The channel is closed by both a pore ring composed of hydrophobic SecY resides and a short helix (helix 2A) on the extracellular side of the membrane which forms a plug. The plug probably moves laterally to allow the channel to open. The ring and the pore may move independently.</text>
</comment>
<accession>E6U8I1</accession>
<dbReference type="InterPro" id="IPR026593">
    <property type="entry name" value="SecY"/>
</dbReference>
<keyword evidence="3 10" id="KW-0813">Transport</keyword>
<dbReference type="Gene3D" id="1.10.3370.10">
    <property type="entry name" value="SecY subunit domain"/>
    <property type="match status" value="1"/>
</dbReference>
<organism evidence="14 15">
    <name type="scientific">Ethanoligenens harbinense (strain DSM 18485 / JCM 12961 / CGMCC 1.5033 / YUAN-3)</name>
    <dbReference type="NCBI Taxonomy" id="663278"/>
    <lineage>
        <taxon>Bacteria</taxon>
        <taxon>Bacillati</taxon>
        <taxon>Bacillota</taxon>
        <taxon>Clostridia</taxon>
        <taxon>Eubacteriales</taxon>
        <taxon>Oscillospiraceae</taxon>
        <taxon>Ethanoligenens</taxon>
    </lineage>
</organism>
<evidence type="ECO:0000313" key="15">
    <source>
        <dbReference type="Proteomes" id="UP000001551"/>
    </source>
</evidence>
<dbReference type="GO" id="GO:0006605">
    <property type="term" value="P:protein targeting"/>
    <property type="evidence" value="ECO:0007669"/>
    <property type="project" value="UniProtKB-UniRule"/>
</dbReference>
<dbReference type="STRING" id="663278.Ethha_0387"/>
<name>E6U8I1_ETHHY</name>
<keyword evidence="7 10" id="KW-0811">Translocation</keyword>
<evidence type="ECO:0000256" key="11">
    <source>
        <dbReference type="RuleBase" id="RU000537"/>
    </source>
</evidence>
<dbReference type="InterPro" id="IPR030659">
    <property type="entry name" value="SecY_CS"/>
</dbReference>
<feature type="transmembrane region" description="Helical" evidence="10">
    <location>
        <begin position="146"/>
        <end position="169"/>
    </location>
</feature>
<evidence type="ECO:0000256" key="5">
    <source>
        <dbReference type="ARBA" id="ARBA00022927"/>
    </source>
</evidence>
<feature type="transmembrane region" description="Helical" evidence="10">
    <location>
        <begin position="268"/>
        <end position="289"/>
    </location>
</feature>
<feature type="transmembrane region" description="Helical" evidence="10">
    <location>
        <begin position="301"/>
        <end position="327"/>
    </location>
</feature>
<evidence type="ECO:0000256" key="6">
    <source>
        <dbReference type="ARBA" id="ARBA00022989"/>
    </source>
</evidence>
<dbReference type="PIRSF" id="PIRSF004557">
    <property type="entry name" value="SecY"/>
    <property type="match status" value="1"/>
</dbReference>
<comment type="similarity">
    <text evidence="2 10 13">Belongs to the SecY/SEC61-alpha family.</text>
</comment>
<dbReference type="KEGG" id="eha:Ethha_0387"/>
<dbReference type="PROSITE" id="PS00755">
    <property type="entry name" value="SECY_1"/>
    <property type="match status" value="1"/>
</dbReference>
<dbReference type="GO" id="GO:0065002">
    <property type="term" value="P:intracellular protein transmembrane transport"/>
    <property type="evidence" value="ECO:0007669"/>
    <property type="project" value="UniProtKB-UniRule"/>
</dbReference>
<keyword evidence="5 10" id="KW-0653">Protein transport</keyword>
<feature type="transmembrane region" description="Helical" evidence="10">
    <location>
        <begin position="18"/>
        <end position="39"/>
    </location>
</feature>
<feature type="transmembrane region" description="Helical" evidence="10">
    <location>
        <begin position="213"/>
        <end position="232"/>
    </location>
</feature>
<dbReference type="Proteomes" id="UP000001551">
    <property type="component" value="Chromosome"/>
</dbReference>